<name>A0A4R6AE57_9RHOB</name>
<dbReference type="PANTHER" id="PTHR33529">
    <property type="entry name" value="SLR0882 PROTEIN-RELATED"/>
    <property type="match status" value="1"/>
</dbReference>
<dbReference type="GO" id="GO:0015920">
    <property type="term" value="P:lipopolysaccharide transport"/>
    <property type="evidence" value="ECO:0007669"/>
    <property type="project" value="TreeGrafter"/>
</dbReference>
<dbReference type="Proteomes" id="UP000295701">
    <property type="component" value="Unassembled WGS sequence"/>
</dbReference>
<evidence type="ECO:0000256" key="2">
    <source>
        <dbReference type="ARBA" id="ARBA00022475"/>
    </source>
</evidence>
<feature type="transmembrane region" description="Helical" evidence="6">
    <location>
        <begin position="99"/>
        <end position="121"/>
    </location>
</feature>
<keyword evidence="5 6" id="KW-0472">Membrane</keyword>
<reference evidence="7 8" key="1">
    <citation type="submission" date="2019-03" db="EMBL/GenBank/DDBJ databases">
        <title>Primorskyibacter sp. SS33 isolated from sediments.</title>
        <authorList>
            <person name="Xunke S."/>
        </authorList>
    </citation>
    <scope>NUCLEOTIDE SEQUENCE [LARGE SCALE GENOMIC DNA]</scope>
    <source>
        <strain evidence="7 8">SS33</strain>
    </source>
</reference>
<dbReference type="PANTHER" id="PTHR33529:SF6">
    <property type="entry name" value="YJGP_YJGQ FAMILY PERMEASE"/>
    <property type="match status" value="1"/>
</dbReference>
<evidence type="ECO:0000256" key="6">
    <source>
        <dbReference type="SAM" id="Phobius"/>
    </source>
</evidence>
<protein>
    <submittedName>
        <fullName evidence="7">LptF/LptG family permease</fullName>
    </submittedName>
</protein>
<keyword evidence="3 6" id="KW-0812">Transmembrane</keyword>
<keyword evidence="2" id="KW-1003">Cell membrane</keyword>
<proteinExistence type="predicted"/>
<dbReference type="RefSeq" id="WP_133396797.1">
    <property type="nucleotide sequence ID" value="NZ_SNAA01000009.1"/>
</dbReference>
<accession>A0A4R6AE57</accession>
<dbReference type="OrthoDB" id="8477889at2"/>
<feature type="transmembrane region" description="Helical" evidence="6">
    <location>
        <begin position="282"/>
        <end position="299"/>
    </location>
</feature>
<dbReference type="Pfam" id="PF03739">
    <property type="entry name" value="LptF_LptG"/>
    <property type="match status" value="1"/>
</dbReference>
<feature type="transmembrane region" description="Helical" evidence="6">
    <location>
        <begin position="340"/>
        <end position="360"/>
    </location>
</feature>
<gene>
    <name evidence="7" type="ORF">E2L08_09295</name>
</gene>
<evidence type="ECO:0000313" key="7">
    <source>
        <dbReference type="EMBL" id="TDL79493.1"/>
    </source>
</evidence>
<comment type="subcellular location">
    <subcellularLocation>
        <location evidence="1">Cell membrane</location>
        <topology evidence="1">Multi-pass membrane protein</topology>
    </subcellularLocation>
</comment>
<evidence type="ECO:0000313" key="8">
    <source>
        <dbReference type="Proteomes" id="UP000295701"/>
    </source>
</evidence>
<keyword evidence="8" id="KW-1185">Reference proteome</keyword>
<organism evidence="7 8">
    <name type="scientific">Palleronia sediminis</name>
    <dbReference type="NCBI Taxonomy" id="2547833"/>
    <lineage>
        <taxon>Bacteria</taxon>
        <taxon>Pseudomonadati</taxon>
        <taxon>Pseudomonadota</taxon>
        <taxon>Alphaproteobacteria</taxon>
        <taxon>Rhodobacterales</taxon>
        <taxon>Roseobacteraceae</taxon>
        <taxon>Palleronia</taxon>
    </lineage>
</organism>
<evidence type="ECO:0000256" key="5">
    <source>
        <dbReference type="ARBA" id="ARBA00023136"/>
    </source>
</evidence>
<dbReference type="InterPro" id="IPR005495">
    <property type="entry name" value="LptG/LptF_permease"/>
</dbReference>
<dbReference type="AlphaFoldDB" id="A0A4R6AE57"/>
<feature type="transmembrane region" description="Helical" evidence="6">
    <location>
        <begin position="12"/>
        <end position="29"/>
    </location>
</feature>
<dbReference type="EMBL" id="SNAA01000009">
    <property type="protein sequence ID" value="TDL79493.1"/>
    <property type="molecule type" value="Genomic_DNA"/>
</dbReference>
<evidence type="ECO:0000256" key="1">
    <source>
        <dbReference type="ARBA" id="ARBA00004651"/>
    </source>
</evidence>
<evidence type="ECO:0000256" key="3">
    <source>
        <dbReference type="ARBA" id="ARBA00022692"/>
    </source>
</evidence>
<sequence length="377" mass="40125">MRTFDRYLLAQLVRLFGFFSLLLVAIYWVNQAVGLFDRLIGSGQAGAVFLELTVLTLPNVIRLVLPVSAFAAGVQVANRMRAERELVVAHSSGISPLRLARPVALFGLLGASVALALTLAVGPLAKARLDERSAEIAEDVTSGLLTDGEFLHPAPGLTVYIREITPETELLGVFLSDDREPGVETTYTAERALLVPTAQGPRLLMFDGLVQDLTAATGRLSTTRFDDFAFDISGLIDLTARGPRDIDAVPTAELWAAGPELADELGASGAELWLALHMRVEQGAQVLAAAVLGFSVMMLGGFSRFGTWRQVGGAALALIVLELSRNLASDAARTDPRMWALVYLPPAAGLAVSGACLWLAGRSHRRPRARGMAGAAA</sequence>
<keyword evidence="4 6" id="KW-1133">Transmembrane helix</keyword>
<comment type="caution">
    <text evidence="7">The sequence shown here is derived from an EMBL/GenBank/DDBJ whole genome shotgun (WGS) entry which is preliminary data.</text>
</comment>
<dbReference type="GO" id="GO:0043190">
    <property type="term" value="C:ATP-binding cassette (ABC) transporter complex"/>
    <property type="evidence" value="ECO:0007669"/>
    <property type="project" value="TreeGrafter"/>
</dbReference>
<evidence type="ECO:0000256" key="4">
    <source>
        <dbReference type="ARBA" id="ARBA00022989"/>
    </source>
</evidence>